<organism evidence="2 3">
    <name type="scientific">Planomonospora alba</name>
    <dbReference type="NCBI Taxonomy" id="161354"/>
    <lineage>
        <taxon>Bacteria</taxon>
        <taxon>Bacillati</taxon>
        <taxon>Actinomycetota</taxon>
        <taxon>Actinomycetes</taxon>
        <taxon>Streptosporangiales</taxon>
        <taxon>Streptosporangiaceae</taxon>
        <taxon>Planomonospora</taxon>
    </lineage>
</organism>
<proteinExistence type="predicted"/>
<protein>
    <recommendedName>
        <fullName evidence="4">MFS transporter</fullName>
    </recommendedName>
</protein>
<evidence type="ECO:0000313" key="2">
    <source>
        <dbReference type="EMBL" id="GAA3155129.1"/>
    </source>
</evidence>
<reference evidence="3" key="1">
    <citation type="journal article" date="2019" name="Int. J. Syst. Evol. Microbiol.">
        <title>The Global Catalogue of Microorganisms (GCM) 10K type strain sequencing project: providing services to taxonomists for standard genome sequencing and annotation.</title>
        <authorList>
            <consortium name="The Broad Institute Genomics Platform"/>
            <consortium name="The Broad Institute Genome Sequencing Center for Infectious Disease"/>
            <person name="Wu L."/>
            <person name="Ma J."/>
        </authorList>
    </citation>
    <scope>NUCLEOTIDE SEQUENCE [LARGE SCALE GENOMIC DNA]</scope>
    <source>
        <strain evidence="3">JCM 9373</strain>
    </source>
</reference>
<keyword evidence="1" id="KW-0472">Membrane</keyword>
<evidence type="ECO:0000256" key="1">
    <source>
        <dbReference type="SAM" id="Phobius"/>
    </source>
</evidence>
<keyword evidence="1" id="KW-1133">Transmembrane helix</keyword>
<feature type="transmembrane region" description="Helical" evidence="1">
    <location>
        <begin position="105"/>
        <end position="128"/>
    </location>
</feature>
<evidence type="ECO:0008006" key="4">
    <source>
        <dbReference type="Google" id="ProtNLM"/>
    </source>
</evidence>
<sequence>MSARLPLRLARAAVFAVVCLGLSVAAHLFAGGRVSGAGALGGLALAFAAAAALSGRERTPAVIVPLLAGLQAAGHVVFSLTGGAAPAAAPHTHSGLLPALGMLAMHGWAAVLVSLWLARGEAALWALLRRLPVRLRRVLRVHAVPEPVPFFAVRAAEPRALRPALLRHAVRRRGPPVRRAAVPG</sequence>
<gene>
    <name evidence="2" type="ORF">GCM10010466_52600</name>
</gene>
<dbReference type="EMBL" id="BAAAUT010000050">
    <property type="protein sequence ID" value="GAA3155129.1"/>
    <property type="molecule type" value="Genomic_DNA"/>
</dbReference>
<accession>A0ABP6NQW9</accession>
<dbReference type="RefSeq" id="WP_344863990.1">
    <property type="nucleotide sequence ID" value="NZ_BAAAUT010000050.1"/>
</dbReference>
<comment type="caution">
    <text evidence="2">The sequence shown here is derived from an EMBL/GenBank/DDBJ whole genome shotgun (WGS) entry which is preliminary data.</text>
</comment>
<feature type="transmembrane region" description="Helical" evidence="1">
    <location>
        <begin position="12"/>
        <end position="30"/>
    </location>
</feature>
<keyword evidence="3" id="KW-1185">Reference proteome</keyword>
<feature type="transmembrane region" description="Helical" evidence="1">
    <location>
        <begin position="36"/>
        <end position="55"/>
    </location>
</feature>
<keyword evidence="1" id="KW-0812">Transmembrane</keyword>
<name>A0ABP6NQW9_9ACTN</name>
<feature type="transmembrane region" description="Helical" evidence="1">
    <location>
        <begin position="62"/>
        <end position="85"/>
    </location>
</feature>
<dbReference type="Proteomes" id="UP001500320">
    <property type="component" value="Unassembled WGS sequence"/>
</dbReference>
<evidence type="ECO:0000313" key="3">
    <source>
        <dbReference type="Proteomes" id="UP001500320"/>
    </source>
</evidence>